<sequence length="472" mass="50675">MAKWSRTLGLLLSLVMLVAGCGSSGQPAGGGDGPSGSGDQQSPPAAGTQPQAPATPAPSGRTTLQMWIMPNTTQSEQDMLQLLQPFMAQHNVDVQVTVIDWSSAWTRITAAATSGEGPDVLQLGTTWVPAIAAMGALEPLSGKVAEIGGADAFYPASWNTVSIAGDPEVYAVPWFIDVRAAYYRTDVFQKAGVDPQTAFRDWESFKAALHQINGTEIEGRPVAAIGFPGKNDWNVTHNIMPWVWGAGGSELSADLRSSAINSEEALDGVMFYTGLVREGLVPPGVLEKNTSDAEMAFHTGEFAVFFNGPWMVSQYTRPESENGHADKIAAQNYGVAPIPEGPRGRYTFFGGSNLAIFNASRHKELSWELVKFLVGKEAQMAYGEMAGMLPALKALEPDMVALNANFAPFYEAARYGRSYASIPQWGPVETVYTKHLSTIWDLTAGVSGTYSREAVKQVLDEAAREATSLLNQ</sequence>
<keyword evidence="3 5" id="KW-0732">Signal</keyword>
<dbReference type="PANTHER" id="PTHR30061">
    <property type="entry name" value="MALTOSE-BINDING PERIPLASMIC PROTEIN"/>
    <property type="match status" value="1"/>
</dbReference>
<dbReference type="SUPFAM" id="SSF53850">
    <property type="entry name" value="Periplasmic binding protein-like II"/>
    <property type="match status" value="1"/>
</dbReference>
<keyword evidence="2" id="KW-0813">Transport</keyword>
<dbReference type="PROSITE" id="PS51257">
    <property type="entry name" value="PROKAR_LIPOPROTEIN"/>
    <property type="match status" value="1"/>
</dbReference>
<comment type="caution">
    <text evidence="6">The sequence shown here is derived from an EMBL/GenBank/DDBJ whole genome shotgun (WGS) entry which is preliminary data.</text>
</comment>
<evidence type="ECO:0000313" key="7">
    <source>
        <dbReference type="Proteomes" id="UP001519289"/>
    </source>
</evidence>
<dbReference type="Pfam" id="PF13416">
    <property type="entry name" value="SBP_bac_8"/>
    <property type="match status" value="1"/>
</dbReference>
<feature type="region of interest" description="Disordered" evidence="4">
    <location>
        <begin position="25"/>
        <end position="61"/>
    </location>
</feature>
<accession>A0ABS4JQY6</accession>
<dbReference type="InterPro" id="IPR006059">
    <property type="entry name" value="SBP"/>
</dbReference>
<proteinExistence type="inferred from homology"/>
<evidence type="ECO:0000256" key="4">
    <source>
        <dbReference type="SAM" id="MobiDB-lite"/>
    </source>
</evidence>
<name>A0ABS4JQY6_9FIRM</name>
<comment type="similarity">
    <text evidence="1">Belongs to the bacterial solute-binding protein 1 family.</text>
</comment>
<keyword evidence="6" id="KW-0762">Sugar transport</keyword>
<evidence type="ECO:0000256" key="3">
    <source>
        <dbReference type="ARBA" id="ARBA00022729"/>
    </source>
</evidence>
<dbReference type="Proteomes" id="UP001519289">
    <property type="component" value="Unassembled WGS sequence"/>
</dbReference>
<protein>
    <submittedName>
        <fullName evidence="6">Multiple sugar transport system substrate-binding protein</fullName>
    </submittedName>
</protein>
<evidence type="ECO:0000256" key="2">
    <source>
        <dbReference type="ARBA" id="ARBA00022448"/>
    </source>
</evidence>
<evidence type="ECO:0000313" key="6">
    <source>
        <dbReference type="EMBL" id="MBP2017953.1"/>
    </source>
</evidence>
<gene>
    <name evidence="6" type="ORF">J2Z79_001339</name>
</gene>
<dbReference type="PANTHER" id="PTHR30061:SF50">
    <property type="entry name" value="MALTOSE_MALTODEXTRIN-BINDING PERIPLASMIC PROTEIN"/>
    <property type="match status" value="1"/>
</dbReference>
<dbReference type="Gene3D" id="3.40.190.10">
    <property type="entry name" value="Periplasmic binding protein-like II"/>
    <property type="match status" value="2"/>
</dbReference>
<dbReference type="RefSeq" id="WP_209466092.1">
    <property type="nucleotide sequence ID" value="NZ_JAGGLG010000008.1"/>
</dbReference>
<feature type="chain" id="PRO_5045245646" evidence="5">
    <location>
        <begin position="28"/>
        <end position="472"/>
    </location>
</feature>
<feature type="compositionally biased region" description="Gly residues" evidence="4">
    <location>
        <begin position="27"/>
        <end position="36"/>
    </location>
</feature>
<organism evidence="6 7">
    <name type="scientific">Symbiobacterium terraclitae</name>
    <dbReference type="NCBI Taxonomy" id="557451"/>
    <lineage>
        <taxon>Bacteria</taxon>
        <taxon>Bacillati</taxon>
        <taxon>Bacillota</taxon>
        <taxon>Clostridia</taxon>
        <taxon>Eubacteriales</taxon>
        <taxon>Symbiobacteriaceae</taxon>
        <taxon>Symbiobacterium</taxon>
    </lineage>
</organism>
<dbReference type="EMBL" id="JAGGLG010000008">
    <property type="protein sequence ID" value="MBP2017953.1"/>
    <property type="molecule type" value="Genomic_DNA"/>
</dbReference>
<dbReference type="CDD" id="cd14747">
    <property type="entry name" value="PBP2_MalE"/>
    <property type="match status" value="1"/>
</dbReference>
<keyword evidence="7" id="KW-1185">Reference proteome</keyword>
<feature type="compositionally biased region" description="Low complexity" evidence="4">
    <location>
        <begin position="37"/>
        <end position="60"/>
    </location>
</feature>
<reference evidence="6 7" key="1">
    <citation type="submission" date="2021-03" db="EMBL/GenBank/DDBJ databases">
        <title>Genomic Encyclopedia of Type Strains, Phase IV (KMG-IV): sequencing the most valuable type-strain genomes for metagenomic binning, comparative biology and taxonomic classification.</title>
        <authorList>
            <person name="Goeker M."/>
        </authorList>
    </citation>
    <scope>NUCLEOTIDE SEQUENCE [LARGE SCALE GENOMIC DNA]</scope>
    <source>
        <strain evidence="6 7">DSM 27138</strain>
    </source>
</reference>
<feature type="signal peptide" evidence="5">
    <location>
        <begin position="1"/>
        <end position="27"/>
    </location>
</feature>
<evidence type="ECO:0000256" key="5">
    <source>
        <dbReference type="SAM" id="SignalP"/>
    </source>
</evidence>
<evidence type="ECO:0000256" key="1">
    <source>
        <dbReference type="ARBA" id="ARBA00008520"/>
    </source>
</evidence>